<dbReference type="Pfam" id="PF13639">
    <property type="entry name" value="zf-RING_2"/>
    <property type="match status" value="1"/>
</dbReference>
<keyword evidence="2 4" id="KW-0863">Zinc-finger</keyword>
<gene>
    <name evidence="8" type="ORF">OKIOD_LOCUS8592</name>
</gene>
<dbReference type="EMBL" id="OU015569">
    <property type="protein sequence ID" value="CAG5100517.1"/>
    <property type="molecule type" value="Genomic_DNA"/>
</dbReference>
<dbReference type="Proteomes" id="UP001158576">
    <property type="component" value="Chromosome XSR"/>
</dbReference>
<dbReference type="InterPro" id="IPR001841">
    <property type="entry name" value="Znf_RING"/>
</dbReference>
<feature type="compositionally biased region" description="Low complexity" evidence="6">
    <location>
        <begin position="1"/>
        <end position="21"/>
    </location>
</feature>
<evidence type="ECO:0000256" key="1">
    <source>
        <dbReference type="ARBA" id="ARBA00022723"/>
    </source>
</evidence>
<sequence>MDPPNSTGASGSTTPSGASGETKMDPLRKLMLSMKRKAPNTLRLLRRDSMSSEGTMSEPDTPGDTDFLTEEDVLLYAAACNDEDPAKETPTSELLRRCRQRREETSIQRRERLHYSCLIFEEKDLLLYKERCRMQNVKDVAYTVTTLLQKIDSKFGNGQLTLEKMEEINTILAELTFIQLRYMEIQNIEAIFQCHSAYLISNSPVGSKEIPFINGFSAILELFIPYIRREALNAEASNKFFGGLYLNKTLNYESRHILPLMGVILENNDMAHPIFMLHMIKISVIVGSVEFISGLFEHMRRFTPDREGYIQAMKELCGSVDSPIGTEFSEVPLEILVMFNMHLLHLAARVACEKSVRCLLSFGADSLWLDNNNARAINVVGECTPEFDAFAFRFTSTDNERLLCRKVLLQALPQEAWPTLEDVAIENGPNTLELIETLLAVGANPLEANAQKLFPYHFAQSQAIFQALTGPPVEPRSLMLTLARSNAPEKDKIELLKISDANRIPLDITFTDTENINCLGVAAQRREYRFAQAIGATLQAQGTYQSVKVSKLEEELKLQKLMNINDALLSKEKLLKTETELMKENNQLRNTHSEEIKLRKQLAHDREVEMETLKEQNRQLVKQVHEVMQLSDNAISVATSQKELQETLDSINASKNETNANVEKICKEKAEIEDMVKKHKTLEASHQKQLNTKKFLIEKLKEERKKLQEENKTIKKESKEKESQLMSRVLELEDDNNKLAKDLKELKSKKAPAQQNSKEHLKALEQLEKLKGEIDMKKAESERQKKNYEDGLNEMQSLIESLKSRIMNLESSLAQSKLEIKEEKEKHKQKMSAKAKEIALLKDELSALKEREKRIKETDVKEFAEYEATIKQLQLEKQELKKELELKKQEFTTQELTFRVIQERLVYTTNEAETLKKQAQSRIRQLSAFCSNFLRESAQDFDIENDFEKTENTLEAETLVKDLESQIMTLKNVNSEVMKKYEQMISCCICEEKFESSGERTPVKLKCSHVFCGSCANSWLTAHGKKASCPQCRTMYRSGDIRPVHLNSDF</sequence>
<feature type="region of interest" description="Disordered" evidence="6">
    <location>
        <begin position="1"/>
        <end position="64"/>
    </location>
</feature>
<accession>A0ABN7SQ95</accession>
<keyword evidence="1" id="KW-0479">Metal-binding</keyword>
<evidence type="ECO:0000256" key="3">
    <source>
        <dbReference type="ARBA" id="ARBA00022833"/>
    </source>
</evidence>
<name>A0ABN7SQ95_OIKDI</name>
<keyword evidence="5" id="KW-0175">Coiled coil</keyword>
<dbReference type="InterPro" id="IPR036770">
    <property type="entry name" value="Ankyrin_rpt-contain_sf"/>
</dbReference>
<dbReference type="InterPro" id="IPR017907">
    <property type="entry name" value="Znf_RING_CS"/>
</dbReference>
<keyword evidence="9" id="KW-1185">Reference proteome</keyword>
<evidence type="ECO:0000256" key="6">
    <source>
        <dbReference type="SAM" id="MobiDB-lite"/>
    </source>
</evidence>
<dbReference type="SUPFAM" id="SSF48403">
    <property type="entry name" value="Ankyrin repeat"/>
    <property type="match status" value="1"/>
</dbReference>
<proteinExistence type="predicted"/>
<dbReference type="PROSITE" id="PS50089">
    <property type="entry name" value="ZF_RING_2"/>
    <property type="match status" value="1"/>
</dbReference>
<dbReference type="PANTHER" id="PTHR45920:SF7">
    <property type="entry name" value="FORMIN-G"/>
    <property type="match status" value="1"/>
</dbReference>
<evidence type="ECO:0000256" key="2">
    <source>
        <dbReference type="ARBA" id="ARBA00022771"/>
    </source>
</evidence>
<dbReference type="PROSITE" id="PS00518">
    <property type="entry name" value="ZF_RING_1"/>
    <property type="match status" value="1"/>
</dbReference>
<dbReference type="PANTHER" id="PTHR45920">
    <property type="entry name" value="FORMIN HOMOLOGY 2 DOMAIN CONTAINING, ISOFORM I"/>
    <property type="match status" value="1"/>
</dbReference>
<feature type="domain" description="RING-type" evidence="7">
    <location>
        <begin position="987"/>
        <end position="1033"/>
    </location>
</feature>
<evidence type="ECO:0000256" key="4">
    <source>
        <dbReference type="PROSITE-ProRule" id="PRU00175"/>
    </source>
</evidence>
<evidence type="ECO:0000259" key="7">
    <source>
        <dbReference type="PROSITE" id="PS50089"/>
    </source>
</evidence>
<protein>
    <submittedName>
        <fullName evidence="8">Oidioi.mRNA.OKI2018_I69.XSR.g17034.t1.cds</fullName>
    </submittedName>
</protein>
<feature type="coiled-coil region" evidence="5">
    <location>
        <begin position="571"/>
        <end position="897"/>
    </location>
</feature>
<dbReference type="SMART" id="SM00184">
    <property type="entry name" value="RING"/>
    <property type="match status" value="1"/>
</dbReference>
<organism evidence="8 9">
    <name type="scientific">Oikopleura dioica</name>
    <name type="common">Tunicate</name>
    <dbReference type="NCBI Taxonomy" id="34765"/>
    <lineage>
        <taxon>Eukaryota</taxon>
        <taxon>Metazoa</taxon>
        <taxon>Chordata</taxon>
        <taxon>Tunicata</taxon>
        <taxon>Appendicularia</taxon>
        <taxon>Copelata</taxon>
        <taxon>Oikopleuridae</taxon>
        <taxon>Oikopleura</taxon>
    </lineage>
</organism>
<evidence type="ECO:0000313" key="9">
    <source>
        <dbReference type="Proteomes" id="UP001158576"/>
    </source>
</evidence>
<reference evidence="8 9" key="1">
    <citation type="submission" date="2021-04" db="EMBL/GenBank/DDBJ databases">
        <authorList>
            <person name="Bliznina A."/>
        </authorList>
    </citation>
    <scope>NUCLEOTIDE SEQUENCE [LARGE SCALE GENOMIC DNA]</scope>
</reference>
<evidence type="ECO:0000256" key="5">
    <source>
        <dbReference type="SAM" id="Coils"/>
    </source>
</evidence>
<dbReference type="SUPFAM" id="SSF57850">
    <property type="entry name" value="RING/U-box"/>
    <property type="match status" value="1"/>
</dbReference>
<evidence type="ECO:0000313" key="8">
    <source>
        <dbReference type="EMBL" id="CAG5100517.1"/>
    </source>
</evidence>
<dbReference type="Gene3D" id="3.30.40.10">
    <property type="entry name" value="Zinc/RING finger domain, C3HC4 (zinc finger)"/>
    <property type="match status" value="1"/>
</dbReference>
<keyword evidence="3" id="KW-0862">Zinc</keyword>
<dbReference type="InterPro" id="IPR013083">
    <property type="entry name" value="Znf_RING/FYVE/PHD"/>
</dbReference>